<dbReference type="GO" id="GO:0003700">
    <property type="term" value="F:DNA-binding transcription factor activity"/>
    <property type="evidence" value="ECO:0007669"/>
    <property type="project" value="TreeGrafter"/>
</dbReference>
<dbReference type="PANTHER" id="PTHR37534">
    <property type="entry name" value="TRANSCRIPTIONAL ACTIVATOR PROTEIN UGA3"/>
    <property type="match status" value="1"/>
</dbReference>
<gene>
    <name evidence="3" type="ORF">JX265_011025</name>
</gene>
<dbReference type="EMBL" id="JAFIMR010000038">
    <property type="protein sequence ID" value="KAI1857995.1"/>
    <property type="molecule type" value="Genomic_DNA"/>
</dbReference>
<dbReference type="GO" id="GO:0000976">
    <property type="term" value="F:transcription cis-regulatory region binding"/>
    <property type="evidence" value="ECO:0007669"/>
    <property type="project" value="TreeGrafter"/>
</dbReference>
<dbReference type="GO" id="GO:0005634">
    <property type="term" value="C:nucleus"/>
    <property type="evidence" value="ECO:0007669"/>
    <property type="project" value="UniProtKB-SubCell"/>
</dbReference>
<keyword evidence="4" id="KW-1185">Reference proteome</keyword>
<evidence type="ECO:0000313" key="3">
    <source>
        <dbReference type="EMBL" id="KAI1857995.1"/>
    </source>
</evidence>
<reference evidence="3" key="1">
    <citation type="submission" date="2021-03" db="EMBL/GenBank/DDBJ databases">
        <title>Revisited historic fungal species revealed as producer of novel bioactive compounds through whole genome sequencing and comparative genomics.</title>
        <authorList>
            <person name="Vignolle G.A."/>
            <person name="Hochenegger N."/>
            <person name="Mach R.L."/>
            <person name="Mach-Aigner A.R."/>
            <person name="Javad Rahimi M."/>
            <person name="Salim K.A."/>
            <person name="Chan C.M."/>
            <person name="Lim L.B.L."/>
            <person name="Cai F."/>
            <person name="Druzhinina I.S."/>
            <person name="U'Ren J.M."/>
            <person name="Derntl C."/>
        </authorList>
    </citation>
    <scope>NUCLEOTIDE SEQUENCE</scope>
    <source>
        <strain evidence="3">TUCIM 5799</strain>
    </source>
</reference>
<dbReference type="Pfam" id="PF11951">
    <property type="entry name" value="Fungal_trans_2"/>
    <property type="match status" value="1"/>
</dbReference>
<dbReference type="AlphaFoldDB" id="A0A9P9WDJ7"/>
<dbReference type="PANTHER" id="PTHR37534:SF48">
    <property type="entry name" value="FINGER DOMAIN PROTEIN, PUTATIVE-RELATED"/>
    <property type="match status" value="1"/>
</dbReference>
<evidence type="ECO:0000256" key="1">
    <source>
        <dbReference type="ARBA" id="ARBA00004123"/>
    </source>
</evidence>
<dbReference type="InterPro" id="IPR021858">
    <property type="entry name" value="Fun_TF"/>
</dbReference>
<evidence type="ECO:0000313" key="4">
    <source>
        <dbReference type="Proteomes" id="UP000829685"/>
    </source>
</evidence>
<accession>A0A9P9WDJ7</accession>
<evidence type="ECO:0000256" key="2">
    <source>
        <dbReference type="ARBA" id="ARBA00023242"/>
    </source>
</evidence>
<organism evidence="3 4">
    <name type="scientific">Neoarthrinium moseri</name>
    <dbReference type="NCBI Taxonomy" id="1658444"/>
    <lineage>
        <taxon>Eukaryota</taxon>
        <taxon>Fungi</taxon>
        <taxon>Dikarya</taxon>
        <taxon>Ascomycota</taxon>
        <taxon>Pezizomycotina</taxon>
        <taxon>Sordariomycetes</taxon>
        <taxon>Xylariomycetidae</taxon>
        <taxon>Amphisphaeriales</taxon>
        <taxon>Apiosporaceae</taxon>
        <taxon>Neoarthrinium</taxon>
    </lineage>
</organism>
<sequence length="466" mass="51741">MNLDTINFNELCLETTHKVPIKTNTIVWSAYDGSLSATEYTLLATGVMGPERNALGNHGATILRAEWQSDAADVAQAIYFMNVYVYPNYRDPKSVAPMLWFPPLPPNAFHDADPAIRHTMTCLALGYRICALLAADSVNPSGLDDLRHVRTKVLYHRNLAIQALSSSIKDERKRSRDSTLHSILMFLVVEIRQCASDWRHHFDGMTQLINLRGGIQSFVTSQASLKSQRHLVHYCLFAAFGNTTCIASDMARADFSPDQIDAIKEIYGNGLLSTCPCPPKLFLALVRINVLRSQATRSTVPMEGLQIQALEMVSYIEMTTEADWAAENRASGEGLLLLASIYQSAIMVYCIAALQSVHVLGHSALLLATKEKHHKRLMGLLEHCLKSASLRGGMMKCTLWPLIIAGTGLRAGTGDDRLFLERQLTETSASLGSQLPLLGKTVLRSVWSSPHPHWDDWFDKPYLFLG</sequence>
<comment type="subcellular location">
    <subcellularLocation>
        <location evidence="1">Nucleus</location>
    </subcellularLocation>
</comment>
<comment type="caution">
    <text evidence="3">The sequence shown here is derived from an EMBL/GenBank/DDBJ whole genome shotgun (WGS) entry which is preliminary data.</text>
</comment>
<proteinExistence type="predicted"/>
<name>A0A9P9WDJ7_9PEZI</name>
<dbReference type="GO" id="GO:0045944">
    <property type="term" value="P:positive regulation of transcription by RNA polymerase II"/>
    <property type="evidence" value="ECO:0007669"/>
    <property type="project" value="TreeGrafter"/>
</dbReference>
<keyword evidence="2" id="KW-0539">Nucleus</keyword>
<dbReference type="Proteomes" id="UP000829685">
    <property type="component" value="Unassembled WGS sequence"/>
</dbReference>
<protein>
    <submittedName>
        <fullName evidence="3">Uncharacterized protein</fullName>
    </submittedName>
</protein>